<feature type="binding site" evidence="3">
    <location>
        <position position="201"/>
    </location>
    <ligand>
        <name>Zn(2+)</name>
        <dbReference type="ChEBI" id="CHEBI:29105"/>
    </ligand>
</feature>
<feature type="domain" description="Hcy-binding" evidence="4">
    <location>
        <begin position="1"/>
        <end position="289"/>
    </location>
</feature>
<organism evidence="5 6">
    <name type="scientific">Pseudosulfitobacter koreensis</name>
    <dbReference type="NCBI Taxonomy" id="2968472"/>
    <lineage>
        <taxon>Bacteria</taxon>
        <taxon>Pseudomonadati</taxon>
        <taxon>Pseudomonadota</taxon>
        <taxon>Alphaproteobacteria</taxon>
        <taxon>Rhodobacterales</taxon>
        <taxon>Roseobacteraceae</taxon>
        <taxon>Pseudosulfitobacter</taxon>
    </lineage>
</organism>
<comment type="caution">
    <text evidence="5">The sequence shown here is derived from an EMBL/GenBank/DDBJ whole genome shotgun (WGS) entry which is preliminary data.</text>
</comment>
<dbReference type="Pfam" id="PF02574">
    <property type="entry name" value="S-methyl_trans"/>
    <property type="match status" value="1"/>
</dbReference>
<proteinExistence type="predicted"/>
<dbReference type="Proteomes" id="UP001165396">
    <property type="component" value="Unassembled WGS sequence"/>
</dbReference>
<dbReference type="PANTHER" id="PTHR11103">
    <property type="entry name" value="SLR1189 PROTEIN"/>
    <property type="match status" value="1"/>
</dbReference>
<keyword evidence="1 3" id="KW-0489">Methyltransferase</keyword>
<evidence type="ECO:0000259" key="4">
    <source>
        <dbReference type="PROSITE" id="PS50970"/>
    </source>
</evidence>
<keyword evidence="3" id="KW-0479">Metal-binding</keyword>
<dbReference type="SUPFAM" id="SSF82282">
    <property type="entry name" value="Homocysteine S-methyltransferase"/>
    <property type="match status" value="1"/>
</dbReference>
<sequence length="299" mass="31625">MTDTMTEIILLDGGMGQELIHRAGDTPTPLWSTQVMIDHPGLVAEIHRDFRSAGAMVATTNTYAIHHDRLAGTGMEDAFGSLMARALTEARDSGAPCIAGAIGPLIASYRPDLHPDAQTAVPLYAEVAGLLAPTCDLLICETVASLDHARSVLAGACPTGKPVWLALTVDDRDGSRLRSGEPLKDILPIAEEHATAILINCSAPEAIPAALAILSKGTLPYGAYANGFQRITREFLQTRPTVADLQSRHDLTPPLYADHVMAWVDAGATIVGGCCEVGPAHIAEIARRLIAAGHRLARP</sequence>
<keyword evidence="2 3" id="KW-0808">Transferase</keyword>
<feature type="binding site" evidence="3">
    <location>
        <position position="274"/>
    </location>
    <ligand>
        <name>Zn(2+)</name>
        <dbReference type="ChEBI" id="CHEBI:29105"/>
    </ligand>
</feature>
<feature type="binding site" evidence="3">
    <location>
        <position position="275"/>
    </location>
    <ligand>
        <name>Zn(2+)</name>
        <dbReference type="ChEBI" id="CHEBI:29105"/>
    </ligand>
</feature>
<keyword evidence="3" id="KW-0862">Zinc</keyword>
<evidence type="ECO:0000256" key="1">
    <source>
        <dbReference type="ARBA" id="ARBA00022603"/>
    </source>
</evidence>
<dbReference type="InterPro" id="IPR036589">
    <property type="entry name" value="HCY_dom_sf"/>
</dbReference>
<dbReference type="InterPro" id="IPR017226">
    <property type="entry name" value="BHMT-like"/>
</dbReference>
<dbReference type="Gene3D" id="3.20.20.330">
    <property type="entry name" value="Homocysteine-binding-like domain"/>
    <property type="match status" value="1"/>
</dbReference>
<evidence type="ECO:0000313" key="6">
    <source>
        <dbReference type="Proteomes" id="UP001165396"/>
    </source>
</evidence>
<name>A0ABT1Z156_9RHOB</name>
<comment type="cofactor">
    <cofactor evidence="3">
        <name>Zn(2+)</name>
        <dbReference type="ChEBI" id="CHEBI:29105"/>
    </cofactor>
</comment>
<accession>A0ABT1Z156</accession>
<evidence type="ECO:0000313" key="5">
    <source>
        <dbReference type="EMBL" id="MCR8826871.1"/>
    </source>
</evidence>
<evidence type="ECO:0000256" key="3">
    <source>
        <dbReference type="PROSITE-ProRule" id="PRU00333"/>
    </source>
</evidence>
<dbReference type="PIRSF" id="PIRSF037505">
    <property type="entry name" value="Betaine_HMT"/>
    <property type="match status" value="1"/>
</dbReference>
<keyword evidence="6" id="KW-1185">Reference proteome</keyword>
<gene>
    <name evidence="5" type="ORF">NTA49_10010</name>
</gene>
<dbReference type="EMBL" id="JANKJG010000006">
    <property type="protein sequence ID" value="MCR8826871.1"/>
    <property type="molecule type" value="Genomic_DNA"/>
</dbReference>
<dbReference type="InterPro" id="IPR003726">
    <property type="entry name" value="HCY_dom"/>
</dbReference>
<evidence type="ECO:0000256" key="2">
    <source>
        <dbReference type="ARBA" id="ARBA00022679"/>
    </source>
</evidence>
<reference evidence="5" key="1">
    <citation type="submission" date="2022-07" db="EMBL/GenBank/DDBJ databases">
        <title>Pseudosulfitobacter sp. strain AP-MA-4, whole genome sequence.</title>
        <authorList>
            <person name="Jiang Y."/>
        </authorList>
    </citation>
    <scope>NUCLEOTIDE SEQUENCE</scope>
    <source>
        <strain evidence="5">AP-MA-4</strain>
    </source>
</reference>
<protein>
    <submittedName>
        <fullName evidence="5">Homocysteine S-methyltransferase family protein</fullName>
    </submittedName>
</protein>
<dbReference type="PANTHER" id="PTHR11103:SF18">
    <property type="entry name" value="SLR1189 PROTEIN"/>
    <property type="match status" value="1"/>
</dbReference>
<dbReference type="PROSITE" id="PS50970">
    <property type="entry name" value="HCY"/>
    <property type="match status" value="1"/>
</dbReference>